<dbReference type="PROSITE" id="PS51318">
    <property type="entry name" value="TAT"/>
    <property type="match status" value="1"/>
</dbReference>
<dbReference type="EMBL" id="AOIU01000018">
    <property type="protein sequence ID" value="ELZ26880.1"/>
    <property type="molecule type" value="Genomic_DNA"/>
</dbReference>
<dbReference type="NCBIfam" id="NF038123">
    <property type="entry name" value="NF038123_dom"/>
    <property type="match status" value="1"/>
</dbReference>
<dbReference type="PATRIC" id="fig|797114.5.peg.1650"/>
<sequence length="269" mass="28426">MTGTDGTSNERQSTETDGVSRRSFVAVTGATMVGALGFGTTAAADVGGQSDHYFTVHMENHSNGNTLSTSLEGGDDSKPVPLSPVVYAVHREDEPIYSRGELARDNGLESLAEDGSPGRLVSSLRDRDSVVEAGKRAVPIGADGPGPLLPGGTYEFETESYDSDRSLSLSLVTMFVQSNDLFYSLGGPSGLALFADGQPTNGNVNDRVALWDAGTEINQEPGVGDHQAPRQRAKGVGDVERNTVVPVADINGYDYPDLRDVLILRVTAH</sequence>
<reference evidence="2 3" key="1">
    <citation type="journal article" date="2014" name="PLoS Genet.">
        <title>Phylogenetically driven sequencing of extremely halophilic archaea reveals strategies for static and dynamic osmo-response.</title>
        <authorList>
            <person name="Becker E.A."/>
            <person name="Seitzer P.M."/>
            <person name="Tritt A."/>
            <person name="Larsen D."/>
            <person name="Krusor M."/>
            <person name="Yao A.I."/>
            <person name="Wu D."/>
            <person name="Madern D."/>
            <person name="Eisen J.A."/>
            <person name="Darling A.E."/>
            <person name="Facciotti M.T."/>
        </authorList>
    </citation>
    <scope>NUCLEOTIDE SEQUENCE [LARGE SCALE GENOMIC DNA]</scope>
    <source>
        <strain evidence="2 3">2-9-1</strain>
    </source>
</reference>
<dbReference type="Gene3D" id="2.60.40.2130">
    <property type="entry name" value="F-spondin domain"/>
    <property type="match status" value="1"/>
</dbReference>
<dbReference type="OrthoDB" id="201781at2157"/>
<protein>
    <recommendedName>
        <fullName evidence="4">Spondin domain-containing protein</fullName>
    </recommendedName>
</protein>
<keyword evidence="3" id="KW-1185">Reference proteome</keyword>
<accession>M0CUF4</accession>
<evidence type="ECO:0000313" key="3">
    <source>
        <dbReference type="Proteomes" id="UP000011626"/>
    </source>
</evidence>
<proteinExistence type="predicted"/>
<dbReference type="InterPro" id="IPR038678">
    <property type="entry name" value="Spondin_N_sf"/>
</dbReference>
<dbReference type="InterPro" id="IPR006311">
    <property type="entry name" value="TAT_signal"/>
</dbReference>
<evidence type="ECO:0000313" key="2">
    <source>
        <dbReference type="EMBL" id="ELZ26880.1"/>
    </source>
</evidence>
<dbReference type="Proteomes" id="UP000011626">
    <property type="component" value="Unassembled WGS sequence"/>
</dbReference>
<evidence type="ECO:0008006" key="4">
    <source>
        <dbReference type="Google" id="ProtNLM"/>
    </source>
</evidence>
<dbReference type="AlphaFoldDB" id="M0CUF4"/>
<organism evidence="2 3">
    <name type="scientific">Halosimplex carlsbadense 2-9-1</name>
    <dbReference type="NCBI Taxonomy" id="797114"/>
    <lineage>
        <taxon>Archaea</taxon>
        <taxon>Methanobacteriati</taxon>
        <taxon>Methanobacteriota</taxon>
        <taxon>Stenosarchaea group</taxon>
        <taxon>Halobacteria</taxon>
        <taxon>Halobacteriales</taxon>
        <taxon>Haloarculaceae</taxon>
        <taxon>Halosimplex</taxon>
    </lineage>
</organism>
<gene>
    <name evidence="2" type="ORF">C475_08096</name>
</gene>
<evidence type="ECO:0000256" key="1">
    <source>
        <dbReference type="SAM" id="MobiDB-lite"/>
    </source>
</evidence>
<dbReference type="eggNOG" id="ENOG502N5IF">
    <property type="taxonomic scope" value="Archaea"/>
</dbReference>
<name>M0CUF4_9EURY</name>
<dbReference type="InterPro" id="IPR009465">
    <property type="entry name" value="Spondin_N"/>
</dbReference>
<dbReference type="RefSeq" id="WP_006883295.1">
    <property type="nucleotide sequence ID" value="NZ_AOIU01000018.1"/>
</dbReference>
<feature type="compositionally biased region" description="Polar residues" evidence="1">
    <location>
        <begin position="1"/>
        <end position="11"/>
    </location>
</feature>
<feature type="region of interest" description="Disordered" evidence="1">
    <location>
        <begin position="1"/>
        <end position="20"/>
    </location>
</feature>
<dbReference type="STRING" id="797114.C475_08096"/>
<comment type="caution">
    <text evidence="2">The sequence shown here is derived from an EMBL/GenBank/DDBJ whole genome shotgun (WGS) entry which is preliminary data.</text>
</comment>